<keyword evidence="3" id="KW-1185">Reference proteome</keyword>
<feature type="transmembrane region" description="Helical" evidence="1">
    <location>
        <begin position="12"/>
        <end position="28"/>
    </location>
</feature>
<sequence>MVKIPGYGYFRAFFEYFHLLISTMLLVMRKSSSVIYVTIASWLFLVLMIACESGNKFNETSEKERSEDSIAFIISGDKMRSIKVKTASNDYESESKIIHVHQSQKNKE</sequence>
<organism evidence="2 3">
    <name type="scientific">Schleiferia thermophila</name>
    <dbReference type="NCBI Taxonomy" id="884107"/>
    <lineage>
        <taxon>Bacteria</taxon>
        <taxon>Pseudomonadati</taxon>
        <taxon>Bacteroidota</taxon>
        <taxon>Flavobacteriia</taxon>
        <taxon>Flavobacteriales</taxon>
        <taxon>Schleiferiaceae</taxon>
        <taxon>Schleiferia</taxon>
    </lineage>
</organism>
<comment type="caution">
    <text evidence="2">The sequence shown here is derived from an EMBL/GenBank/DDBJ whole genome shotgun (WGS) entry which is preliminary data.</text>
</comment>
<keyword evidence="1" id="KW-0812">Transmembrane</keyword>
<evidence type="ECO:0000313" key="3">
    <source>
        <dbReference type="Proteomes" id="UP000253517"/>
    </source>
</evidence>
<keyword evidence="1" id="KW-1133">Transmembrane helix</keyword>
<feature type="transmembrane region" description="Helical" evidence="1">
    <location>
        <begin position="34"/>
        <end position="51"/>
    </location>
</feature>
<dbReference type="Proteomes" id="UP000253517">
    <property type="component" value="Unassembled WGS sequence"/>
</dbReference>
<evidence type="ECO:0000313" key="2">
    <source>
        <dbReference type="EMBL" id="RCX03574.1"/>
    </source>
</evidence>
<gene>
    <name evidence="2" type="ORF">DES35_10223</name>
</gene>
<dbReference type="AlphaFoldDB" id="A0A369A816"/>
<dbReference type="EMBL" id="QPJS01000002">
    <property type="protein sequence ID" value="RCX03574.1"/>
    <property type="molecule type" value="Genomic_DNA"/>
</dbReference>
<proteinExistence type="predicted"/>
<evidence type="ECO:0000256" key="1">
    <source>
        <dbReference type="SAM" id="Phobius"/>
    </source>
</evidence>
<name>A0A369A816_9FLAO</name>
<protein>
    <submittedName>
        <fullName evidence="2">Uncharacterized protein</fullName>
    </submittedName>
</protein>
<accession>A0A369A816</accession>
<dbReference type="RefSeq" id="WP_037360234.1">
    <property type="nucleotide sequence ID" value="NZ_BHZF01000002.1"/>
</dbReference>
<reference evidence="2 3" key="1">
    <citation type="submission" date="2018-07" db="EMBL/GenBank/DDBJ databases">
        <title>Genomic Encyclopedia of Type Strains, Phase IV (KMG-IV): sequencing the most valuable type-strain genomes for metagenomic binning, comparative biology and taxonomic classification.</title>
        <authorList>
            <person name="Goeker M."/>
        </authorList>
    </citation>
    <scope>NUCLEOTIDE SEQUENCE [LARGE SCALE GENOMIC DNA]</scope>
    <source>
        <strain evidence="2 3">DSM 21410</strain>
    </source>
</reference>
<keyword evidence="1" id="KW-0472">Membrane</keyword>